<dbReference type="InterPro" id="IPR054457">
    <property type="entry name" value="PhiCb5_coat"/>
</dbReference>
<proteinExistence type="predicted"/>
<organism evidence="1 2">
    <name type="scientific">Leviviridae sp</name>
    <dbReference type="NCBI Taxonomy" id="2027243"/>
    <lineage>
        <taxon>Viruses</taxon>
        <taxon>Riboviria</taxon>
        <taxon>Orthornavirae</taxon>
        <taxon>Lenarviricota</taxon>
        <taxon>Leviviricetes</taxon>
        <taxon>Norzivirales</taxon>
        <taxon>Fiersviridae</taxon>
    </lineage>
</organism>
<protein>
    <submittedName>
        <fullName evidence="1">Coat protein</fullName>
    </submittedName>
</protein>
<accession>A0ABY3STR4</accession>
<dbReference type="Pfam" id="PF22387">
    <property type="entry name" value="PhiCb5_coat"/>
    <property type="match status" value="1"/>
</dbReference>
<keyword evidence="2" id="KW-1185">Reference proteome</keyword>
<dbReference type="Proteomes" id="UP001059690">
    <property type="component" value="Segment"/>
</dbReference>
<reference evidence="1" key="1">
    <citation type="submission" date="2021-05" db="EMBL/GenBank/DDBJ databases">
        <authorList>
            <person name="Chen Y.-M."/>
            <person name="Zhang Y.-Z."/>
        </authorList>
    </citation>
    <scope>NUCLEOTIDE SEQUENCE</scope>
    <source>
        <strain evidence="1">161-k141_185530</strain>
    </source>
</reference>
<keyword evidence="1" id="KW-0946">Virion</keyword>
<dbReference type="Gene3D" id="2.40.160.220">
    <property type="match status" value="1"/>
</dbReference>
<dbReference type="EMBL" id="MZ679572">
    <property type="protein sequence ID" value="UJQ85165.1"/>
    <property type="molecule type" value="Genomic_RNA"/>
</dbReference>
<reference evidence="1" key="2">
    <citation type="journal article" date="2022" name="Nat. Microbiol.">
        <title>RNA viromes from terrestrial sites across China expand environmental viral diversity.</title>
        <authorList>
            <person name="Chiapello M."/>
            <person name="Rodriguez-Romero J."/>
            <person name="Ayllon M.A."/>
            <person name="Turina M."/>
        </authorList>
    </citation>
    <scope>NUCLEOTIDE SEQUENCE</scope>
    <source>
        <strain evidence="1">161-k141_185530</strain>
    </source>
</reference>
<dbReference type="GO" id="GO:0019028">
    <property type="term" value="C:viral capsid"/>
    <property type="evidence" value="ECO:0007669"/>
    <property type="project" value="UniProtKB-KW"/>
</dbReference>
<keyword evidence="1" id="KW-0167">Capsid protein</keyword>
<name>A0ABY3STR4_9VIRU</name>
<evidence type="ECO:0000313" key="2">
    <source>
        <dbReference type="Proteomes" id="UP001059690"/>
    </source>
</evidence>
<evidence type="ECO:0000313" key="1">
    <source>
        <dbReference type="EMBL" id="UJQ85165.1"/>
    </source>
</evidence>
<sequence>MLGDTLTVTLGGSGGTAVVNSKINQDGYSSEYLKKGTDYEVRARIRHSKEKARGSLPELERHNVEFTQTVYATDTEPQRFRQAYLVIRCEPDDVVADVSNLAEALAYWASEANLLKVIGWES</sequence>